<reference evidence="1 2" key="1">
    <citation type="journal article" date="2019" name="Int. J. Syst. Evol. Microbiol.">
        <title>The Global Catalogue of Microorganisms (GCM) 10K type strain sequencing project: providing services to taxonomists for standard genome sequencing and annotation.</title>
        <authorList>
            <consortium name="The Broad Institute Genomics Platform"/>
            <consortium name="The Broad Institute Genome Sequencing Center for Infectious Disease"/>
            <person name="Wu L."/>
            <person name="Ma J."/>
        </authorList>
    </citation>
    <scope>NUCLEOTIDE SEQUENCE [LARGE SCALE GENOMIC DNA]</scope>
    <source>
        <strain evidence="1 2">DT31</strain>
    </source>
</reference>
<dbReference type="GeneID" id="81125248"/>
<sequence>MSDTDGEGKSKDDVYHERNLNAVLALRALHLLDRHNLVDVPMGYWPDGDGWAVVWADLPDEGQVGWHIPTELVPKWLDERDPEYDGYTTDEKNRRVALAAGVEGA</sequence>
<evidence type="ECO:0000313" key="1">
    <source>
        <dbReference type="EMBL" id="MFC7069496.1"/>
    </source>
</evidence>
<gene>
    <name evidence="1" type="ORF">ACFQL9_07580</name>
</gene>
<evidence type="ECO:0000313" key="2">
    <source>
        <dbReference type="Proteomes" id="UP001596461"/>
    </source>
</evidence>
<keyword evidence="2" id="KW-1185">Reference proteome</keyword>
<dbReference type="EMBL" id="JBHTAH010000005">
    <property type="protein sequence ID" value="MFC7069496.1"/>
    <property type="molecule type" value="Genomic_DNA"/>
</dbReference>
<dbReference type="Proteomes" id="UP001596461">
    <property type="component" value="Unassembled WGS sequence"/>
</dbReference>
<protein>
    <submittedName>
        <fullName evidence="1">Uncharacterized protein</fullName>
    </submittedName>
</protein>
<name>A0ABD5WDT5_9EURY</name>
<organism evidence="1 2">
    <name type="scientific">Halobaculum lipolyticum</name>
    <dbReference type="NCBI Taxonomy" id="3032001"/>
    <lineage>
        <taxon>Archaea</taxon>
        <taxon>Methanobacteriati</taxon>
        <taxon>Methanobacteriota</taxon>
        <taxon>Stenosarchaea group</taxon>
        <taxon>Halobacteria</taxon>
        <taxon>Halobacteriales</taxon>
        <taxon>Haloferacaceae</taxon>
        <taxon>Halobaculum</taxon>
    </lineage>
</organism>
<dbReference type="AlphaFoldDB" id="A0ABD5WDT5"/>
<comment type="caution">
    <text evidence="1">The sequence shown here is derived from an EMBL/GenBank/DDBJ whole genome shotgun (WGS) entry which is preliminary data.</text>
</comment>
<dbReference type="RefSeq" id="WP_284030415.1">
    <property type="nucleotide sequence ID" value="NZ_CP126154.1"/>
</dbReference>
<proteinExistence type="predicted"/>
<accession>A0ABD5WDT5</accession>